<proteinExistence type="predicted"/>
<reference evidence="1" key="2">
    <citation type="submission" date="2020-11" db="EMBL/GenBank/DDBJ databases">
        <authorList>
            <person name="McCartney M.A."/>
            <person name="Auch B."/>
            <person name="Kono T."/>
            <person name="Mallez S."/>
            <person name="Becker A."/>
            <person name="Gohl D.M."/>
            <person name="Silverstein K.A.T."/>
            <person name="Koren S."/>
            <person name="Bechman K.B."/>
            <person name="Herman A."/>
            <person name="Abrahante J.E."/>
            <person name="Garbe J."/>
        </authorList>
    </citation>
    <scope>NUCLEOTIDE SEQUENCE</scope>
    <source>
        <strain evidence="1">Duluth1</strain>
        <tissue evidence="1">Whole animal</tissue>
    </source>
</reference>
<gene>
    <name evidence="1" type="ORF">DPMN_148667</name>
</gene>
<accession>A0A9D4FC67</accession>
<dbReference type="EMBL" id="JAIWYP010000007">
    <property type="protein sequence ID" value="KAH3795121.1"/>
    <property type="molecule type" value="Genomic_DNA"/>
</dbReference>
<sequence length="67" mass="7415">MNSSILDCPNAQDCLELCLSQLTSDSFLHYAAKMYCTCYKNLLLSGFSLLREFAVVVEAADNDNADD</sequence>
<evidence type="ECO:0000313" key="1">
    <source>
        <dbReference type="EMBL" id="KAH3795121.1"/>
    </source>
</evidence>
<keyword evidence="2" id="KW-1185">Reference proteome</keyword>
<dbReference type="Proteomes" id="UP000828390">
    <property type="component" value="Unassembled WGS sequence"/>
</dbReference>
<dbReference type="AlphaFoldDB" id="A0A9D4FC67"/>
<reference evidence="1" key="1">
    <citation type="journal article" date="2019" name="bioRxiv">
        <title>The Genome of the Zebra Mussel, Dreissena polymorpha: A Resource for Invasive Species Research.</title>
        <authorList>
            <person name="McCartney M.A."/>
            <person name="Auch B."/>
            <person name="Kono T."/>
            <person name="Mallez S."/>
            <person name="Zhang Y."/>
            <person name="Obille A."/>
            <person name="Becker A."/>
            <person name="Abrahante J.E."/>
            <person name="Garbe J."/>
            <person name="Badalamenti J.P."/>
            <person name="Herman A."/>
            <person name="Mangelson H."/>
            <person name="Liachko I."/>
            <person name="Sullivan S."/>
            <person name="Sone E.D."/>
            <person name="Koren S."/>
            <person name="Silverstein K.A.T."/>
            <person name="Beckman K.B."/>
            <person name="Gohl D.M."/>
        </authorList>
    </citation>
    <scope>NUCLEOTIDE SEQUENCE</scope>
    <source>
        <strain evidence="1">Duluth1</strain>
        <tissue evidence="1">Whole animal</tissue>
    </source>
</reference>
<comment type="caution">
    <text evidence="1">The sequence shown here is derived from an EMBL/GenBank/DDBJ whole genome shotgun (WGS) entry which is preliminary data.</text>
</comment>
<protein>
    <submittedName>
        <fullName evidence="1">Uncharacterized protein</fullName>
    </submittedName>
</protein>
<organism evidence="1 2">
    <name type="scientific">Dreissena polymorpha</name>
    <name type="common">Zebra mussel</name>
    <name type="synonym">Mytilus polymorpha</name>
    <dbReference type="NCBI Taxonomy" id="45954"/>
    <lineage>
        <taxon>Eukaryota</taxon>
        <taxon>Metazoa</taxon>
        <taxon>Spiralia</taxon>
        <taxon>Lophotrochozoa</taxon>
        <taxon>Mollusca</taxon>
        <taxon>Bivalvia</taxon>
        <taxon>Autobranchia</taxon>
        <taxon>Heteroconchia</taxon>
        <taxon>Euheterodonta</taxon>
        <taxon>Imparidentia</taxon>
        <taxon>Neoheterodontei</taxon>
        <taxon>Myida</taxon>
        <taxon>Dreissenoidea</taxon>
        <taxon>Dreissenidae</taxon>
        <taxon>Dreissena</taxon>
    </lineage>
</organism>
<name>A0A9D4FC67_DREPO</name>
<evidence type="ECO:0000313" key="2">
    <source>
        <dbReference type="Proteomes" id="UP000828390"/>
    </source>
</evidence>